<feature type="compositionally biased region" description="Polar residues" evidence="1">
    <location>
        <begin position="39"/>
        <end position="73"/>
    </location>
</feature>
<name>A0A5B0R5D1_PUCGR</name>
<feature type="compositionally biased region" description="Low complexity" evidence="1">
    <location>
        <begin position="74"/>
        <end position="93"/>
    </location>
</feature>
<protein>
    <submittedName>
        <fullName evidence="2">Uncharacterized protein</fullName>
    </submittedName>
</protein>
<dbReference type="Proteomes" id="UP000325313">
    <property type="component" value="Unassembled WGS sequence"/>
</dbReference>
<sequence length="344" mass="39612">MWQHPWFNRISSSHQLPSHLPAQLKYQLIHLTNSTSSTQLHTISNNSDPSLPNSEPSQPNSKASQHNSKASQLNSQPSHISHNPNNNNNAPNSLIRPKLLYSNKNTRSSSIKLSTTKQNSKYKKRKASRSSPTKKNLSRNRSCVNQEQDDDEEEPEEEEEREEEDEPEEEQPDPEDQLDQEEEQEEEEQEEEESINLTLENFQTQLGSWSINKLCEVLGKSKKSCSNRVQPEVQDALLLLQQNYIKRKLMLSIIGNISETTTAKYLGENKPPCKKSNCNRFVSFSVISEQTPFPPKEKEVFSPPIFQFFSKITCSYDNENEDKDELAKITPTQEEEELYQPLYD</sequence>
<feature type="compositionally biased region" description="Acidic residues" evidence="1">
    <location>
        <begin position="147"/>
        <end position="194"/>
    </location>
</feature>
<feature type="region of interest" description="Disordered" evidence="1">
    <location>
        <begin position="323"/>
        <end position="344"/>
    </location>
</feature>
<evidence type="ECO:0000313" key="2">
    <source>
        <dbReference type="EMBL" id="KAA1120668.1"/>
    </source>
</evidence>
<evidence type="ECO:0000256" key="1">
    <source>
        <dbReference type="SAM" id="MobiDB-lite"/>
    </source>
</evidence>
<comment type="caution">
    <text evidence="2">The sequence shown here is derived from an EMBL/GenBank/DDBJ whole genome shotgun (WGS) entry which is preliminary data.</text>
</comment>
<reference evidence="2 3" key="1">
    <citation type="submission" date="2019-05" db="EMBL/GenBank/DDBJ databases">
        <title>Emergence of the Ug99 lineage of the wheat stem rust pathogen through somatic hybridization.</title>
        <authorList>
            <person name="Li F."/>
            <person name="Upadhyaya N.M."/>
            <person name="Sperschneider J."/>
            <person name="Matny O."/>
            <person name="Nguyen-Phuc H."/>
            <person name="Mago R."/>
            <person name="Raley C."/>
            <person name="Miller M.E."/>
            <person name="Silverstein K.A.T."/>
            <person name="Henningsen E."/>
            <person name="Hirsch C.D."/>
            <person name="Visser B."/>
            <person name="Pretorius Z.A."/>
            <person name="Steffenson B.J."/>
            <person name="Schwessinger B."/>
            <person name="Dodds P.N."/>
            <person name="Figueroa M."/>
        </authorList>
    </citation>
    <scope>NUCLEOTIDE SEQUENCE [LARGE SCALE GENOMIC DNA]</scope>
    <source>
        <strain evidence="2 3">Ug99</strain>
    </source>
</reference>
<feature type="compositionally biased region" description="Polar residues" evidence="1">
    <location>
        <begin position="133"/>
        <end position="145"/>
    </location>
</feature>
<organism evidence="2 3">
    <name type="scientific">Puccinia graminis f. sp. tritici</name>
    <dbReference type="NCBI Taxonomy" id="56615"/>
    <lineage>
        <taxon>Eukaryota</taxon>
        <taxon>Fungi</taxon>
        <taxon>Dikarya</taxon>
        <taxon>Basidiomycota</taxon>
        <taxon>Pucciniomycotina</taxon>
        <taxon>Pucciniomycetes</taxon>
        <taxon>Pucciniales</taxon>
        <taxon>Pucciniaceae</taxon>
        <taxon>Puccinia</taxon>
    </lineage>
</organism>
<feature type="region of interest" description="Disordered" evidence="1">
    <location>
        <begin position="39"/>
        <end position="195"/>
    </location>
</feature>
<gene>
    <name evidence="2" type="ORF">PGTUg99_020528</name>
</gene>
<accession>A0A5B0R5D1</accession>
<dbReference type="EMBL" id="VDEP01000242">
    <property type="protein sequence ID" value="KAA1120668.1"/>
    <property type="molecule type" value="Genomic_DNA"/>
</dbReference>
<proteinExistence type="predicted"/>
<feature type="compositionally biased region" description="Polar residues" evidence="1">
    <location>
        <begin position="102"/>
        <end position="119"/>
    </location>
</feature>
<dbReference type="AlphaFoldDB" id="A0A5B0R5D1"/>
<evidence type="ECO:0000313" key="3">
    <source>
        <dbReference type="Proteomes" id="UP000325313"/>
    </source>
</evidence>